<dbReference type="InterPro" id="IPR050961">
    <property type="entry name" value="BolA/IbaG_stress_morph_reg"/>
</dbReference>
<evidence type="ECO:0000313" key="4">
    <source>
        <dbReference type="Proteomes" id="UP000561181"/>
    </source>
</evidence>
<dbReference type="InterPro" id="IPR002634">
    <property type="entry name" value="BolA"/>
</dbReference>
<reference evidence="3 4" key="1">
    <citation type="submission" date="2020-04" db="EMBL/GenBank/DDBJ databases">
        <authorList>
            <person name="Liu A."/>
        </authorList>
    </citation>
    <scope>NUCLEOTIDE SEQUENCE [LARGE SCALE GENOMIC DNA]</scope>
    <source>
        <strain evidence="3 4">RZ02</strain>
    </source>
</reference>
<dbReference type="Pfam" id="PF01722">
    <property type="entry name" value="BolA"/>
    <property type="match status" value="1"/>
</dbReference>
<dbReference type="Proteomes" id="UP000561181">
    <property type="component" value="Unassembled WGS sequence"/>
</dbReference>
<organism evidence="3 4">
    <name type="scientific">Pontixanthobacter rizhaonensis</name>
    <dbReference type="NCBI Taxonomy" id="2730337"/>
    <lineage>
        <taxon>Bacteria</taxon>
        <taxon>Pseudomonadati</taxon>
        <taxon>Pseudomonadota</taxon>
        <taxon>Alphaproteobacteria</taxon>
        <taxon>Sphingomonadales</taxon>
        <taxon>Erythrobacteraceae</taxon>
        <taxon>Pontixanthobacter</taxon>
    </lineage>
</organism>
<dbReference type="InterPro" id="IPR036065">
    <property type="entry name" value="BolA-like_sf"/>
</dbReference>
<name>A0A848QLS5_9SPHN</name>
<accession>A0A848QLS5</accession>
<sequence length="78" mass="8192">MPMSGPEIESMIQSAIPGAVVEMTDLAGDNDHWAAKVTAPEFAGKSRVQQHKMVYEALGGKMGGVLHALQLTTAVPTS</sequence>
<dbReference type="SUPFAM" id="SSF82657">
    <property type="entry name" value="BolA-like"/>
    <property type="match status" value="1"/>
</dbReference>
<comment type="similarity">
    <text evidence="1 2">Belongs to the BolA/IbaG family.</text>
</comment>
<keyword evidence="4" id="KW-1185">Reference proteome</keyword>
<dbReference type="RefSeq" id="WP_170012467.1">
    <property type="nucleotide sequence ID" value="NZ_JABCRE010000003.1"/>
</dbReference>
<evidence type="ECO:0000313" key="3">
    <source>
        <dbReference type="EMBL" id="NMW32104.1"/>
    </source>
</evidence>
<evidence type="ECO:0000256" key="2">
    <source>
        <dbReference type="RuleBase" id="RU003860"/>
    </source>
</evidence>
<dbReference type="PANTHER" id="PTHR46229:SF2">
    <property type="entry name" value="BOLA-LIKE PROTEIN 1"/>
    <property type="match status" value="1"/>
</dbReference>
<evidence type="ECO:0000256" key="1">
    <source>
        <dbReference type="ARBA" id="ARBA00005578"/>
    </source>
</evidence>
<dbReference type="EMBL" id="JABCRE010000003">
    <property type="protein sequence ID" value="NMW32104.1"/>
    <property type="molecule type" value="Genomic_DNA"/>
</dbReference>
<protein>
    <submittedName>
        <fullName evidence="3">BolA family transcriptional regulator</fullName>
    </submittedName>
</protein>
<gene>
    <name evidence="3" type="ORF">HKD42_08525</name>
</gene>
<dbReference type="PANTHER" id="PTHR46229">
    <property type="entry name" value="BOLA TRANSCRIPTION REGULATOR"/>
    <property type="match status" value="1"/>
</dbReference>
<comment type="caution">
    <text evidence="3">The sequence shown here is derived from an EMBL/GenBank/DDBJ whole genome shotgun (WGS) entry which is preliminary data.</text>
</comment>
<proteinExistence type="inferred from homology"/>
<dbReference type="PIRSF" id="PIRSF003113">
    <property type="entry name" value="BolA"/>
    <property type="match status" value="1"/>
</dbReference>
<dbReference type="AlphaFoldDB" id="A0A848QLS5"/>
<dbReference type="Gene3D" id="3.30.300.90">
    <property type="entry name" value="BolA-like"/>
    <property type="match status" value="1"/>
</dbReference>